<dbReference type="InterPro" id="IPR050109">
    <property type="entry name" value="HTH-type_TetR-like_transc_reg"/>
</dbReference>
<evidence type="ECO:0000313" key="7">
    <source>
        <dbReference type="Proteomes" id="UP000730482"/>
    </source>
</evidence>
<reference evidence="6 7" key="1">
    <citation type="submission" date="2020-02" db="EMBL/GenBank/DDBJ databases">
        <title>Acidophilic actinobacteria isolated from forest soil.</title>
        <authorList>
            <person name="Golinska P."/>
        </authorList>
    </citation>
    <scope>NUCLEOTIDE SEQUENCE [LARGE SCALE GENOMIC DNA]</scope>
    <source>
        <strain evidence="6 7">NL8</strain>
    </source>
</reference>
<accession>A0ABS5KT38</accession>
<keyword evidence="3" id="KW-0804">Transcription</keyword>
<protein>
    <submittedName>
        <fullName evidence="6">TetR/AcrR family transcriptional regulator</fullName>
    </submittedName>
</protein>
<keyword evidence="1" id="KW-0805">Transcription regulation</keyword>
<dbReference type="RefSeq" id="WP_212010777.1">
    <property type="nucleotide sequence ID" value="NZ_JAAFYZ010000066.1"/>
</dbReference>
<comment type="caution">
    <text evidence="6">The sequence shown here is derived from an EMBL/GenBank/DDBJ whole genome shotgun (WGS) entry which is preliminary data.</text>
</comment>
<dbReference type="PANTHER" id="PTHR30055:SF234">
    <property type="entry name" value="HTH-TYPE TRANSCRIPTIONAL REGULATOR BETI"/>
    <property type="match status" value="1"/>
</dbReference>
<dbReference type="SUPFAM" id="SSF48498">
    <property type="entry name" value="Tetracyclin repressor-like, C-terminal domain"/>
    <property type="match status" value="1"/>
</dbReference>
<evidence type="ECO:0000313" key="6">
    <source>
        <dbReference type="EMBL" id="MBS2549212.1"/>
    </source>
</evidence>
<evidence type="ECO:0000259" key="5">
    <source>
        <dbReference type="PROSITE" id="PS50977"/>
    </source>
</evidence>
<dbReference type="PROSITE" id="PS50977">
    <property type="entry name" value="HTH_TETR_2"/>
    <property type="match status" value="1"/>
</dbReference>
<sequence>MAEVKNPGSRAAKTRETRQRMLRAARELFVERGYGTTALQDVADRAGVAVQTIYFTFGNKRTMLKELLDVTIAGDDEPLATMERPAFRQARDADSAEEHVRLLVRGTRPILERYAPMHKVLQTAAAMDPEVAEVLRPDVDPRFTVMSAMAESLAAKPGARPGLRADVAADVLFGMLSPDLYLVLVEERRWSPTRWEQWVLEVLLPQLCDS</sequence>
<dbReference type="EMBL" id="JAAFYZ010000066">
    <property type="protein sequence ID" value="MBS2549212.1"/>
    <property type="molecule type" value="Genomic_DNA"/>
</dbReference>
<evidence type="ECO:0000256" key="3">
    <source>
        <dbReference type="ARBA" id="ARBA00023163"/>
    </source>
</evidence>
<proteinExistence type="predicted"/>
<evidence type="ECO:0000256" key="1">
    <source>
        <dbReference type="ARBA" id="ARBA00023015"/>
    </source>
</evidence>
<dbReference type="PANTHER" id="PTHR30055">
    <property type="entry name" value="HTH-TYPE TRANSCRIPTIONAL REGULATOR RUTR"/>
    <property type="match status" value="1"/>
</dbReference>
<evidence type="ECO:0000256" key="4">
    <source>
        <dbReference type="PROSITE-ProRule" id="PRU00335"/>
    </source>
</evidence>
<dbReference type="InterPro" id="IPR036271">
    <property type="entry name" value="Tet_transcr_reg_TetR-rel_C_sf"/>
</dbReference>
<evidence type="ECO:0000256" key="2">
    <source>
        <dbReference type="ARBA" id="ARBA00023125"/>
    </source>
</evidence>
<keyword evidence="7" id="KW-1185">Reference proteome</keyword>
<dbReference type="InterPro" id="IPR009057">
    <property type="entry name" value="Homeodomain-like_sf"/>
</dbReference>
<name>A0ABS5KT38_9ACTN</name>
<dbReference type="Proteomes" id="UP000730482">
    <property type="component" value="Unassembled WGS sequence"/>
</dbReference>
<dbReference type="Gene3D" id="1.10.357.10">
    <property type="entry name" value="Tetracycline Repressor, domain 2"/>
    <property type="match status" value="1"/>
</dbReference>
<gene>
    <name evidence="6" type="ORF">KGQ19_20305</name>
</gene>
<dbReference type="SUPFAM" id="SSF46689">
    <property type="entry name" value="Homeodomain-like"/>
    <property type="match status" value="1"/>
</dbReference>
<keyword evidence="2 4" id="KW-0238">DNA-binding</keyword>
<dbReference type="InterPro" id="IPR001647">
    <property type="entry name" value="HTH_TetR"/>
</dbReference>
<dbReference type="PRINTS" id="PR00455">
    <property type="entry name" value="HTHTETR"/>
</dbReference>
<organism evidence="6 7">
    <name type="scientific">Catenulispora pinistramenti</name>
    <dbReference type="NCBI Taxonomy" id="2705254"/>
    <lineage>
        <taxon>Bacteria</taxon>
        <taxon>Bacillati</taxon>
        <taxon>Actinomycetota</taxon>
        <taxon>Actinomycetes</taxon>
        <taxon>Catenulisporales</taxon>
        <taxon>Catenulisporaceae</taxon>
        <taxon>Catenulispora</taxon>
    </lineage>
</organism>
<feature type="DNA-binding region" description="H-T-H motif" evidence="4">
    <location>
        <begin position="38"/>
        <end position="57"/>
    </location>
</feature>
<feature type="domain" description="HTH tetR-type" evidence="5">
    <location>
        <begin position="15"/>
        <end position="75"/>
    </location>
</feature>
<dbReference type="Pfam" id="PF00440">
    <property type="entry name" value="TetR_N"/>
    <property type="match status" value="1"/>
</dbReference>